<name>A0A1C4GBP7_9ENTR</name>
<dbReference type="RefSeq" id="WP_090138252.1">
    <property type="nucleotide sequence ID" value="NZ_FMBC01000061.1"/>
</dbReference>
<proteinExistence type="predicted"/>
<reference evidence="2" key="1">
    <citation type="submission" date="2016-08" db="EMBL/GenBank/DDBJ databases">
        <authorList>
            <person name="Varghese N."/>
            <person name="Submissions Spin"/>
        </authorList>
    </citation>
    <scope>NUCLEOTIDE SEQUENCE [LARGE SCALE GENOMIC DNA]</scope>
    <source>
        <strain evidence="2">REICA_142</strain>
    </source>
</reference>
<evidence type="ECO:0000313" key="1">
    <source>
        <dbReference type="EMBL" id="SCC65640.1"/>
    </source>
</evidence>
<dbReference type="OrthoDB" id="9930574at2"/>
<dbReference type="EMBL" id="FMBC01000061">
    <property type="protein sequence ID" value="SCC65640.1"/>
    <property type="molecule type" value="Genomic_DNA"/>
</dbReference>
<gene>
    <name evidence="1" type="ORF">GA0061070_106113</name>
</gene>
<accession>A0A1C4GBP7</accession>
<dbReference type="AlphaFoldDB" id="A0A1C4GBP7"/>
<keyword evidence="2" id="KW-1185">Reference proteome</keyword>
<sequence length="72" mass="8124">MSAKPLTASDSEALAMMPSDWFTFWDIPIRLNRPAYRVERLVKAGVIESRVKGTYPDHVIEYRVKGNAGEGQ</sequence>
<protein>
    <submittedName>
        <fullName evidence="1">Uncharacterized protein</fullName>
    </submittedName>
</protein>
<evidence type="ECO:0000313" key="2">
    <source>
        <dbReference type="Proteomes" id="UP000198515"/>
    </source>
</evidence>
<organism evidence="1 2">
    <name type="scientific">Kosakonia oryziphila</name>
    <dbReference type="NCBI Taxonomy" id="1005667"/>
    <lineage>
        <taxon>Bacteria</taxon>
        <taxon>Pseudomonadati</taxon>
        <taxon>Pseudomonadota</taxon>
        <taxon>Gammaproteobacteria</taxon>
        <taxon>Enterobacterales</taxon>
        <taxon>Enterobacteriaceae</taxon>
        <taxon>Kosakonia</taxon>
    </lineage>
</organism>
<dbReference type="Proteomes" id="UP000198515">
    <property type="component" value="Unassembled WGS sequence"/>
</dbReference>